<reference evidence="2 3" key="1">
    <citation type="submission" date="2019-08" db="EMBL/GenBank/DDBJ databases">
        <title>Whole genome of Aphis craccivora.</title>
        <authorList>
            <person name="Voronova N.V."/>
            <person name="Shulinski R.S."/>
            <person name="Bandarenka Y.V."/>
            <person name="Zhorov D.G."/>
            <person name="Warner D."/>
        </authorList>
    </citation>
    <scope>NUCLEOTIDE SEQUENCE [LARGE SCALE GENOMIC DNA]</scope>
    <source>
        <strain evidence="2">180601</strain>
        <tissue evidence="2">Whole Body</tissue>
    </source>
</reference>
<sequence length="100" mass="11629">MDNTGSIRNTNQESSDVSTSYNIGSNKWSSDAHSNSLTKKKGAWTRQYFENYIQFGFIEGDDNKPFCVITFKRVHEAFKVEEAFRIEASQIQRKAYTFFH</sequence>
<dbReference type="Proteomes" id="UP000478052">
    <property type="component" value="Unassembled WGS sequence"/>
</dbReference>
<evidence type="ECO:0000313" key="2">
    <source>
        <dbReference type="EMBL" id="KAF0743183.1"/>
    </source>
</evidence>
<name>A0A6G0XRI7_APHCR</name>
<organism evidence="2 3">
    <name type="scientific">Aphis craccivora</name>
    <name type="common">Cowpea aphid</name>
    <dbReference type="NCBI Taxonomy" id="307492"/>
    <lineage>
        <taxon>Eukaryota</taxon>
        <taxon>Metazoa</taxon>
        <taxon>Ecdysozoa</taxon>
        <taxon>Arthropoda</taxon>
        <taxon>Hexapoda</taxon>
        <taxon>Insecta</taxon>
        <taxon>Pterygota</taxon>
        <taxon>Neoptera</taxon>
        <taxon>Paraneoptera</taxon>
        <taxon>Hemiptera</taxon>
        <taxon>Sternorrhyncha</taxon>
        <taxon>Aphidomorpha</taxon>
        <taxon>Aphidoidea</taxon>
        <taxon>Aphididae</taxon>
        <taxon>Aphidini</taxon>
        <taxon>Aphis</taxon>
        <taxon>Aphis</taxon>
    </lineage>
</organism>
<dbReference type="EMBL" id="VUJU01007604">
    <property type="protein sequence ID" value="KAF0743183.1"/>
    <property type="molecule type" value="Genomic_DNA"/>
</dbReference>
<keyword evidence="3" id="KW-1185">Reference proteome</keyword>
<comment type="caution">
    <text evidence="2">The sequence shown here is derived from an EMBL/GenBank/DDBJ whole genome shotgun (WGS) entry which is preliminary data.</text>
</comment>
<evidence type="ECO:0000256" key="1">
    <source>
        <dbReference type="SAM" id="MobiDB-lite"/>
    </source>
</evidence>
<proteinExistence type="predicted"/>
<dbReference type="AlphaFoldDB" id="A0A6G0XRI7"/>
<protein>
    <submittedName>
        <fullName evidence="2">Zinc finger BED domain-containing protein 5-like</fullName>
    </submittedName>
</protein>
<accession>A0A6G0XRI7</accession>
<feature type="region of interest" description="Disordered" evidence="1">
    <location>
        <begin position="1"/>
        <end position="20"/>
    </location>
</feature>
<evidence type="ECO:0000313" key="3">
    <source>
        <dbReference type="Proteomes" id="UP000478052"/>
    </source>
</evidence>
<gene>
    <name evidence="2" type="ORF">FWK35_00020721</name>
</gene>